<evidence type="ECO:0000313" key="2">
    <source>
        <dbReference type="Proteomes" id="UP000308430"/>
    </source>
</evidence>
<evidence type="ECO:0000313" key="1">
    <source>
        <dbReference type="EMBL" id="THF67528.1"/>
    </source>
</evidence>
<dbReference type="AlphaFoldDB" id="A0A4S4B499"/>
<sequence>MTKRIHQDYFKRETAEVAQFVDSLKDNATKGGTFDSAAAADFLATATSQNTGVKVPDTLQTVLDEAKGDDAAALVTRAVLDGVSVYEAQHGTPAPADVIELALHSAYATTEAARRKFSLDSATSAHHDQISLQPNRAVVAILAALGEAIPFAHYLPADIGSNEARLAIMTHQAGNEFGAYAQGALLDGVDSGDTYISSSRVHTSMPAGSGDATPGAVTGKITAIQATADTCDQNAANLKLLRGRSIVYVDGRVAAREVDSAGSGNSAVSGTINVGGTSYAIGGTINTDTGAYSLTTTPALPATVPVVVEGFIDFERAPELTPTIISAVNTFSLFAKPWRVTTHQTIDSRTQMANELGLDPYSESVIAIQAQFANERHYDVLRKGVRLAALNTATFDFGAAQAHVDSGRFGVWPELAYPLSVVSQKMAEDTMNHGVTHLYVTKRVAAQFLGLPSTLFQPSGIAPRPGIYRLGRLFGQYDVYYTPKGLNETATSAQILAVGRATDVTRNPVVLGDAVPPTVIPLAVNADLRQGAGFYARNFTAVNPHDPSARGFALINVTNM</sequence>
<dbReference type="Proteomes" id="UP000308430">
    <property type="component" value="Unassembled WGS sequence"/>
</dbReference>
<keyword evidence="2" id="KW-1185">Reference proteome</keyword>
<proteinExistence type="predicted"/>
<dbReference type="RefSeq" id="WP_136346934.1">
    <property type="nucleotide sequence ID" value="NZ_SSOC01000001.1"/>
</dbReference>
<comment type="caution">
    <text evidence="1">The sequence shown here is derived from an EMBL/GenBank/DDBJ whole genome shotgun (WGS) entry which is preliminary data.</text>
</comment>
<gene>
    <name evidence="1" type="ORF">E6C76_03995</name>
</gene>
<protein>
    <submittedName>
        <fullName evidence="1">Uncharacterized protein</fullName>
    </submittedName>
</protein>
<dbReference type="EMBL" id="SSOC01000001">
    <property type="protein sequence ID" value="THF67528.1"/>
    <property type="molecule type" value="Genomic_DNA"/>
</dbReference>
<dbReference type="OrthoDB" id="7054215at2"/>
<organism evidence="1 2">
    <name type="scientific">Pseudothauera nasutitermitis</name>
    <dbReference type="NCBI Taxonomy" id="2565930"/>
    <lineage>
        <taxon>Bacteria</taxon>
        <taxon>Pseudomonadati</taxon>
        <taxon>Pseudomonadota</taxon>
        <taxon>Betaproteobacteria</taxon>
        <taxon>Rhodocyclales</taxon>
        <taxon>Zoogloeaceae</taxon>
        <taxon>Pseudothauera</taxon>
    </lineage>
</organism>
<reference evidence="1 2" key="1">
    <citation type="submission" date="2019-04" db="EMBL/GenBank/DDBJ databases">
        <title>Azoarcus nasutitermitis sp. nov. isolated from termite nest.</title>
        <authorList>
            <person name="Lin S.-Y."/>
            <person name="Hameed A."/>
            <person name="Hsu Y.-H."/>
            <person name="Young C.-C."/>
        </authorList>
    </citation>
    <scope>NUCLEOTIDE SEQUENCE [LARGE SCALE GENOMIC DNA]</scope>
    <source>
        <strain evidence="1 2">CC-YHH838</strain>
    </source>
</reference>
<name>A0A4S4B499_9RHOO</name>
<accession>A0A4S4B499</accession>